<evidence type="ECO:0000256" key="1">
    <source>
        <dbReference type="SAM" id="MobiDB-lite"/>
    </source>
</evidence>
<dbReference type="Proteomes" id="UP001281614">
    <property type="component" value="Unassembled WGS sequence"/>
</dbReference>
<keyword evidence="3" id="KW-1185">Reference proteome</keyword>
<evidence type="ECO:0000313" key="3">
    <source>
        <dbReference type="Proteomes" id="UP001281614"/>
    </source>
</evidence>
<feature type="region of interest" description="Disordered" evidence="1">
    <location>
        <begin position="52"/>
        <end position="87"/>
    </location>
</feature>
<feature type="region of interest" description="Disordered" evidence="1">
    <location>
        <begin position="166"/>
        <end position="205"/>
    </location>
</feature>
<dbReference type="AlphaFoldDB" id="A0AAD9Y018"/>
<protein>
    <submittedName>
        <fullName evidence="2">Uncharacterized protein</fullName>
    </submittedName>
</protein>
<feature type="compositionally biased region" description="Basic residues" evidence="1">
    <location>
        <begin position="62"/>
        <end position="74"/>
    </location>
</feature>
<feature type="compositionally biased region" description="Basic and acidic residues" evidence="1">
    <location>
        <begin position="75"/>
        <end position="86"/>
    </location>
</feature>
<organism evidence="2 3">
    <name type="scientific">Colletotrichum kahawae</name>
    <name type="common">Coffee berry disease fungus</name>
    <dbReference type="NCBI Taxonomy" id="34407"/>
    <lineage>
        <taxon>Eukaryota</taxon>
        <taxon>Fungi</taxon>
        <taxon>Dikarya</taxon>
        <taxon>Ascomycota</taxon>
        <taxon>Pezizomycotina</taxon>
        <taxon>Sordariomycetes</taxon>
        <taxon>Hypocreomycetidae</taxon>
        <taxon>Glomerellales</taxon>
        <taxon>Glomerellaceae</taxon>
        <taxon>Colletotrichum</taxon>
        <taxon>Colletotrichum gloeosporioides species complex</taxon>
    </lineage>
</organism>
<accession>A0AAD9Y018</accession>
<name>A0AAD9Y018_COLKA</name>
<comment type="caution">
    <text evidence="2">The sequence shown here is derived from an EMBL/GenBank/DDBJ whole genome shotgun (WGS) entry which is preliminary data.</text>
</comment>
<proteinExistence type="predicted"/>
<reference evidence="2" key="1">
    <citation type="submission" date="2023-02" db="EMBL/GenBank/DDBJ databases">
        <title>Colletotrichum kahawae CIFC_Que2 genome sequencing and assembly.</title>
        <authorList>
            <person name="Baroncelli R."/>
        </authorList>
    </citation>
    <scope>NUCLEOTIDE SEQUENCE</scope>
    <source>
        <strain evidence="2">CIFC_Que2</strain>
    </source>
</reference>
<gene>
    <name evidence="2" type="ORF">CKAH01_02383</name>
</gene>
<sequence length="205" mass="22297">MQAERGRVAAAAGCCCCVLRRVGYLTLPTTQRLPGGRVSVSRPSYCNDMPHAPTAPCPSQKPHTRLTRKPHRPVKQQESHTRDTRGEPASPHPYFFLFFSFLRFCVRLKRKMGLRSWPQPYFSALMTVVTFRLGWLGGTGWEWWSVSLCSVSCGCDGGAKETPLVLGEAAAQPPPPPSSSSSSSSSSTVAMIPCDDPTPSSALTP</sequence>
<dbReference type="EMBL" id="VYYT01000665">
    <property type="protein sequence ID" value="KAK2730555.1"/>
    <property type="molecule type" value="Genomic_DNA"/>
</dbReference>
<evidence type="ECO:0000313" key="2">
    <source>
        <dbReference type="EMBL" id="KAK2730555.1"/>
    </source>
</evidence>